<reference evidence="3 4" key="1">
    <citation type="submission" date="2014-03" db="EMBL/GenBank/DDBJ databases">
        <title>Draft Genome of Photorhabdus temperata Meg1.</title>
        <authorList>
            <person name="Hurst S.G.IV."/>
            <person name="Morris K."/>
            <person name="Thomas K."/>
            <person name="Tisa L.S."/>
        </authorList>
    </citation>
    <scope>NUCLEOTIDE SEQUENCE [LARGE SCALE GENOMIC DNA]</scope>
    <source>
        <strain evidence="3 4">Meg1</strain>
    </source>
</reference>
<dbReference type="Pfam" id="PF00437">
    <property type="entry name" value="T2SSE"/>
    <property type="match status" value="1"/>
</dbReference>
<dbReference type="AlphaFoldDB" id="A0A081RRM6"/>
<sequence>MKTRLDIETGTREVQGTEGTDSACREEMLDELRQACGPIILQALDDKNVVEIIINPDGKLWIELHNQNMNEAQSDFPAEAAERILLISAALQKSDIGTDVGLIEGEFPLGSARIAGVLSPLANAPAIAIRKHSPVVLSLSDYRKSGIIKPIGAGAMRQTSGLAIHKRSFEHPIEAIREAVVMRKNILIVGGTGSGKTTLTNTILHEISLQCPCDRIVAIEDTMELQLNNANRALLRTSKDVDMRRLLRTTMRLRPDRIVVGEIRGGEAYTLLKSWNSGHPGGVTTTHANSSEEGLQKLAHYIYEDEAAQGFTPGTIGWMIARSVNLVIVIEKIATEPGRMVTEICEVTGFMNDRYNMNVLCLQSNGHCEFRPRI</sequence>
<dbReference type="Proteomes" id="UP000028002">
    <property type="component" value="Unassembled WGS sequence"/>
</dbReference>
<evidence type="ECO:0000313" key="4">
    <source>
        <dbReference type="Proteomes" id="UP000028002"/>
    </source>
</evidence>
<dbReference type="CDD" id="cd01130">
    <property type="entry name" value="VirB11-like_ATPase"/>
    <property type="match status" value="1"/>
</dbReference>
<gene>
    <name evidence="3" type="ORF">MEG1DRAFT_04077</name>
</gene>
<dbReference type="InterPro" id="IPR001482">
    <property type="entry name" value="T2SS/T4SS_dom"/>
</dbReference>
<comment type="caution">
    <text evidence="3">The sequence shown here is derived from an EMBL/GenBank/DDBJ whole genome shotgun (WGS) entry which is preliminary data.</text>
</comment>
<dbReference type="GO" id="GO:0016887">
    <property type="term" value="F:ATP hydrolysis activity"/>
    <property type="evidence" value="ECO:0007669"/>
    <property type="project" value="InterPro"/>
</dbReference>
<dbReference type="InterPro" id="IPR050921">
    <property type="entry name" value="T4SS_GSP_E_ATPase"/>
</dbReference>
<dbReference type="EMBL" id="JGVH01000091">
    <property type="protein sequence ID" value="KER01329.1"/>
    <property type="molecule type" value="Genomic_DNA"/>
</dbReference>
<name>A0A081RRM6_PHOTE</name>
<dbReference type="SUPFAM" id="SSF52540">
    <property type="entry name" value="P-loop containing nucleoside triphosphate hydrolases"/>
    <property type="match status" value="1"/>
</dbReference>
<dbReference type="InterPro" id="IPR027417">
    <property type="entry name" value="P-loop_NTPase"/>
</dbReference>
<comment type="similarity">
    <text evidence="1">Belongs to the GSP E family.</text>
</comment>
<organism evidence="3 4">
    <name type="scientific">Photorhabdus temperata subsp. temperata Meg1</name>
    <dbReference type="NCBI Taxonomy" id="1393735"/>
    <lineage>
        <taxon>Bacteria</taxon>
        <taxon>Pseudomonadati</taxon>
        <taxon>Pseudomonadota</taxon>
        <taxon>Gammaproteobacteria</taxon>
        <taxon>Enterobacterales</taxon>
        <taxon>Morganellaceae</taxon>
        <taxon>Photorhabdus</taxon>
    </lineage>
</organism>
<protein>
    <submittedName>
        <fullName evidence="3">Flp pilus assembly protein, ATPase CpaF</fullName>
    </submittedName>
</protein>
<accession>A0A081RRM6</accession>
<dbReference type="Gene3D" id="3.30.450.90">
    <property type="match status" value="1"/>
</dbReference>
<dbReference type="PATRIC" id="fig|1393735.3.peg.4178"/>
<dbReference type="Gene3D" id="3.40.50.300">
    <property type="entry name" value="P-loop containing nucleotide triphosphate hydrolases"/>
    <property type="match status" value="1"/>
</dbReference>
<dbReference type="PANTHER" id="PTHR30486">
    <property type="entry name" value="TWITCHING MOTILITY PROTEIN PILT"/>
    <property type="match status" value="1"/>
</dbReference>
<evidence type="ECO:0000313" key="3">
    <source>
        <dbReference type="EMBL" id="KER01329.1"/>
    </source>
</evidence>
<proteinExistence type="inferred from homology"/>
<dbReference type="PANTHER" id="PTHR30486:SF6">
    <property type="entry name" value="TYPE IV PILUS RETRACTATION ATPASE PILT"/>
    <property type="match status" value="1"/>
</dbReference>
<evidence type="ECO:0000259" key="2">
    <source>
        <dbReference type="Pfam" id="PF00437"/>
    </source>
</evidence>
<feature type="domain" description="Bacterial type II secretion system protein E" evidence="2">
    <location>
        <begin position="179"/>
        <end position="331"/>
    </location>
</feature>
<evidence type="ECO:0000256" key="1">
    <source>
        <dbReference type="ARBA" id="ARBA00006611"/>
    </source>
</evidence>